<evidence type="ECO:0000259" key="2">
    <source>
        <dbReference type="Pfam" id="PF25396"/>
    </source>
</evidence>
<dbReference type="Pfam" id="PF25396">
    <property type="entry name" value="ZNFX1"/>
    <property type="match status" value="1"/>
</dbReference>
<evidence type="ECO:0000313" key="3">
    <source>
        <dbReference type="EMBL" id="KAJ7332315.1"/>
    </source>
</evidence>
<reference evidence="3" key="1">
    <citation type="journal article" date="2023" name="DNA Res.">
        <title>Chromosome-level genome assembly of Phrynocephalus forsythii using third-generation DNA sequencing and Hi-C analysis.</title>
        <authorList>
            <person name="Qi Y."/>
            <person name="Zhao W."/>
            <person name="Zhao Y."/>
            <person name="Niu C."/>
            <person name="Cao S."/>
            <person name="Zhang Y."/>
        </authorList>
    </citation>
    <scope>NUCLEOTIDE SEQUENCE</scope>
    <source>
        <tissue evidence="3">Muscle</tissue>
    </source>
</reference>
<organism evidence="3 4">
    <name type="scientific">Phrynocephalus forsythii</name>
    <dbReference type="NCBI Taxonomy" id="171643"/>
    <lineage>
        <taxon>Eukaryota</taxon>
        <taxon>Metazoa</taxon>
        <taxon>Chordata</taxon>
        <taxon>Craniata</taxon>
        <taxon>Vertebrata</taxon>
        <taxon>Euteleostomi</taxon>
        <taxon>Lepidosauria</taxon>
        <taxon>Squamata</taxon>
        <taxon>Bifurcata</taxon>
        <taxon>Unidentata</taxon>
        <taxon>Episquamata</taxon>
        <taxon>Toxicofera</taxon>
        <taxon>Iguania</taxon>
        <taxon>Acrodonta</taxon>
        <taxon>Agamidae</taxon>
        <taxon>Agaminae</taxon>
        <taxon>Phrynocephalus</taxon>
    </lineage>
</organism>
<feature type="compositionally biased region" description="Low complexity" evidence="1">
    <location>
        <begin position="225"/>
        <end position="237"/>
    </location>
</feature>
<dbReference type="PANTHER" id="PTHR10887">
    <property type="entry name" value="DNA2/NAM7 HELICASE FAMILY"/>
    <property type="match status" value="1"/>
</dbReference>
<evidence type="ECO:0000313" key="4">
    <source>
        <dbReference type="Proteomes" id="UP001142489"/>
    </source>
</evidence>
<dbReference type="GO" id="GO:0031380">
    <property type="term" value="C:nuclear RNA-directed RNA polymerase complex"/>
    <property type="evidence" value="ECO:0007669"/>
    <property type="project" value="TreeGrafter"/>
</dbReference>
<dbReference type="Proteomes" id="UP001142489">
    <property type="component" value="Unassembled WGS sequence"/>
</dbReference>
<protein>
    <recommendedName>
        <fullName evidence="2">ZNFX1 domain-containing protein</fullName>
    </recommendedName>
</protein>
<name>A0A9Q0XXV5_9SAUR</name>
<accession>A0A9Q0XXV5</accession>
<gene>
    <name evidence="3" type="ORF">JRQ81_014495</name>
</gene>
<keyword evidence="4" id="KW-1185">Reference proteome</keyword>
<dbReference type="GO" id="GO:0031048">
    <property type="term" value="P:regulatory ncRNA-mediated heterochromatin formation"/>
    <property type="evidence" value="ECO:0007669"/>
    <property type="project" value="TreeGrafter"/>
</dbReference>
<comment type="caution">
    <text evidence="3">The sequence shown here is derived from an EMBL/GenBank/DDBJ whole genome shotgun (WGS) entry which is preliminary data.</text>
</comment>
<feature type="domain" description="ZNFX1" evidence="2">
    <location>
        <begin position="326"/>
        <end position="429"/>
    </location>
</feature>
<feature type="region of interest" description="Disordered" evidence="1">
    <location>
        <begin position="225"/>
        <end position="245"/>
    </location>
</feature>
<dbReference type="InterPro" id="IPR045055">
    <property type="entry name" value="DNA2/NAM7-like"/>
</dbReference>
<dbReference type="EMBL" id="JAPFRF010000005">
    <property type="protein sequence ID" value="KAJ7332315.1"/>
    <property type="molecule type" value="Genomic_DNA"/>
</dbReference>
<sequence>MRREGGVSGRVLPEDGRHHRSRGSPWRSGQQRGPGHRGGSQHRAPPPQRIGLSFLENLLEKSPSEVAITLASSPGLEEALSQVAMGPRFLQLLCQVLRKACSSRMDRRSVQQVLGLVRESSFLRVGLPHYVAAMQTEAVPAVRQQFPEHLGHILALVQELVSIFPASAIQHVTMLMSLLPASVNALRASGVDFPKETEEGLARLEGYIRHLQEKRREGTLRADNHTLLPPATTTTPHPGEEGPAGDYRTLSLFPTYEELHGGEKPLLRPNLVAQPYESPALYLETHFRLLREDFVRPLREGILQLLLLLPGPEDRAWPWRRQQAPDDLRVYLDTRILSPLCSGNGIEYKVQFDTRPLRFVRWECSKRLLYGSLVCLSKDHFETFLFATVAQRESRDLREGIVYLSFSEGSRPLLAEVQPLDSFLMVETTAYFEAYRHVLHALQEMQPQEVPFQKHIVRCQADVAGPAYLARGGSSCYNLSCLLRKPGLQGQEETEGAPAALGGVGRGQGVDVFNLQQWPTEEALGLDESQLQALQLALTKELAIIQGPRAQGRPSWD</sequence>
<dbReference type="PANTHER" id="PTHR10887:SF341">
    <property type="entry name" value="NFX1-TYPE ZINC FINGER-CONTAINING PROTEIN 1"/>
    <property type="match status" value="1"/>
</dbReference>
<dbReference type="InterPro" id="IPR057373">
    <property type="entry name" value="ZNFX1"/>
</dbReference>
<proteinExistence type="predicted"/>
<evidence type="ECO:0000256" key="1">
    <source>
        <dbReference type="SAM" id="MobiDB-lite"/>
    </source>
</evidence>
<feature type="region of interest" description="Disordered" evidence="1">
    <location>
        <begin position="1"/>
        <end position="48"/>
    </location>
</feature>
<dbReference type="AlphaFoldDB" id="A0A9Q0XXV5"/>
<dbReference type="OrthoDB" id="2423195at2759"/>